<keyword evidence="3" id="KW-0378">Hydrolase</keyword>
<evidence type="ECO:0000313" key="10">
    <source>
        <dbReference type="Proteomes" id="UP000267164"/>
    </source>
</evidence>
<dbReference type="RefSeq" id="WP_120738071.1">
    <property type="nucleotide sequence ID" value="NZ_CP032568.1"/>
</dbReference>
<dbReference type="CDD" id="cd18808">
    <property type="entry name" value="SF1_C_Upf1"/>
    <property type="match status" value="1"/>
</dbReference>
<dbReference type="KEGG" id="nyu:D7D52_18415"/>
<evidence type="ECO:0000259" key="8">
    <source>
        <dbReference type="Pfam" id="PF13087"/>
    </source>
</evidence>
<dbReference type="Proteomes" id="UP000267164">
    <property type="component" value="Chromosome"/>
</dbReference>
<feature type="region of interest" description="Disordered" evidence="6">
    <location>
        <begin position="622"/>
        <end position="641"/>
    </location>
</feature>
<feature type="domain" description="DNA2/NAM7 helicase helicase" evidence="7">
    <location>
        <begin position="843"/>
        <end position="893"/>
    </location>
</feature>
<evidence type="ECO:0000259" key="7">
    <source>
        <dbReference type="Pfam" id="PF13086"/>
    </source>
</evidence>
<keyword evidence="2" id="KW-0547">Nucleotide-binding</keyword>
<evidence type="ECO:0000256" key="3">
    <source>
        <dbReference type="ARBA" id="ARBA00022801"/>
    </source>
</evidence>
<dbReference type="OrthoDB" id="3197455at2"/>
<accession>A0A386ZD38</accession>
<keyword evidence="5" id="KW-0067">ATP-binding</keyword>
<dbReference type="GO" id="GO:0016787">
    <property type="term" value="F:hydrolase activity"/>
    <property type="evidence" value="ECO:0007669"/>
    <property type="project" value="UniProtKB-KW"/>
</dbReference>
<keyword evidence="4 9" id="KW-0347">Helicase</keyword>
<dbReference type="SUPFAM" id="SSF52540">
    <property type="entry name" value="P-loop containing nucleoside triphosphate hydrolases"/>
    <property type="match status" value="1"/>
</dbReference>
<dbReference type="GO" id="GO:0043139">
    <property type="term" value="F:5'-3' DNA helicase activity"/>
    <property type="evidence" value="ECO:0007669"/>
    <property type="project" value="TreeGrafter"/>
</dbReference>
<dbReference type="InterPro" id="IPR050534">
    <property type="entry name" value="Coronavir_polyprotein_1ab"/>
</dbReference>
<feature type="domain" description="DNA2/NAM7 helicase-like C-terminal" evidence="8">
    <location>
        <begin position="1004"/>
        <end position="1112"/>
    </location>
</feature>
<dbReference type="Gene3D" id="3.40.50.300">
    <property type="entry name" value="P-loop containing nucleotide triphosphate hydrolases"/>
    <property type="match status" value="3"/>
</dbReference>
<name>A0A386ZD38_9NOCA</name>
<dbReference type="Pfam" id="PF13087">
    <property type="entry name" value="AAA_12"/>
    <property type="match status" value="1"/>
</dbReference>
<proteinExistence type="inferred from homology"/>
<dbReference type="Pfam" id="PF13086">
    <property type="entry name" value="AAA_11"/>
    <property type="match status" value="1"/>
</dbReference>
<evidence type="ECO:0000256" key="6">
    <source>
        <dbReference type="SAM" id="MobiDB-lite"/>
    </source>
</evidence>
<comment type="similarity">
    <text evidence="1">Belongs to the DNA2/NAM7 helicase family.</text>
</comment>
<evidence type="ECO:0000256" key="5">
    <source>
        <dbReference type="ARBA" id="ARBA00022840"/>
    </source>
</evidence>
<reference evidence="9 10" key="1">
    <citation type="submission" date="2018-09" db="EMBL/GenBank/DDBJ databases">
        <title>Nocardia yunnanensis sp. nov., an actinomycete isolated from a soil sample.</title>
        <authorList>
            <person name="Zhang J."/>
        </authorList>
    </citation>
    <scope>NUCLEOTIDE SEQUENCE [LARGE SCALE GENOMIC DNA]</scope>
    <source>
        <strain evidence="9 10">CFHS0054</strain>
    </source>
</reference>
<dbReference type="InterPro" id="IPR041679">
    <property type="entry name" value="DNA2/NAM7-like_C"/>
</dbReference>
<gene>
    <name evidence="9" type="ORF">D7D52_18415</name>
</gene>
<dbReference type="InterPro" id="IPR027417">
    <property type="entry name" value="P-loop_NTPase"/>
</dbReference>
<evidence type="ECO:0000256" key="2">
    <source>
        <dbReference type="ARBA" id="ARBA00022741"/>
    </source>
</evidence>
<sequence length="1135" mass="122635">MGGTERARQLLRFWRAIEMFSPQEIPKVATRGSGPFVVDVGVAGPAPWEAEHPLWREHPLPPGKTWRFTVYGGLFQIERVRDELLRAFGPEQAQPDARPIGTTAMFAFILDQHGTLVEDSPKLSACAWAVGRLQTPGPGDKSWLNGFDKDEQELVSGLNELASPGFAEAVSKRFALMKATGSQGKTAGREALAKGLGTATTAAAAAAVASVAGPVAGGMVGATAGTFVEKMVAKSAAAKSKDGDKASGPATFTFTAENLHQFTSDLSDALGISKALDAGGVRVKCVQVSEKRATDVDADFLNSFIAQDLADVEKAVADRDIGLALHLYLSDDCDSARRVDVRANPSAIVAGLSPSLIPPGRWPGDTRRPLVLSQQFAVNQLMAELSEAAGIFAVNGPPGTGKTTMLRDALAAIVVERALRLAEYDSPTSAFTRFLGKVQVDRYQFKVHAPNPDITGFEVVLATASNDAAANVTAEIPAVAAVQGVLNEALAAGYFPELATHILEGDAWGLIAAVLGNMKNRSEFSQRFWWGKEGIAQDRSEADDAPDPADDGVVGMQKILAQADGNPEEAEAWRSTRAAFRSALAEVRQLASERQAVADDIAEFNRLRTVVEDVYRDIEIAQQEHDRRKTEHAAAEAERQSADAELQSARAAVEEHNRDKPGFWISLSTLFRAGREWNDEAKVLIAARKSADLRYTECAEAVTRAAGAWAAAAAEGQRLIGVHSAAVRDLEAVGTRADRACERWPGTVPFGSVLDDERRFQLCNAWADEEFTQARHRLFLEALRLHRAFALAAASRLRGNLAVLSALLRGPLDPKPSTEVLTAVWQSLFLLVPMVSTTFASLPRLFAGLGRETFGWLFIDEAGQATPQQAVGGLWRARRAVIVGDPQQLEPIVTLPLPAQRALLEHYRVPEQWTPDFTSTQRVADRLARYGTNLPDPQGGESAWVGAPLRVHRRCDRPMFAISNAIAYGGDLMVYGTPARGEFPGENAWFDIRSGVSEGNWVPAEGDRLAELLDWLVDGIGLPPNSIRVISPFRDVVRGSKVIAARTIDGDFARGNVGTVHTVQGQESDVVILVLGTPAERAGARRWAASTPNLLNVAVSRAKRRLYVIGNHESWSEQRFFNVLAATLPRTSDGR</sequence>
<evidence type="ECO:0000313" key="9">
    <source>
        <dbReference type="EMBL" id="AYF75500.1"/>
    </source>
</evidence>
<dbReference type="GO" id="GO:0005524">
    <property type="term" value="F:ATP binding"/>
    <property type="evidence" value="ECO:0007669"/>
    <property type="project" value="UniProtKB-KW"/>
</dbReference>
<keyword evidence="10" id="KW-1185">Reference proteome</keyword>
<evidence type="ECO:0000256" key="1">
    <source>
        <dbReference type="ARBA" id="ARBA00007913"/>
    </source>
</evidence>
<dbReference type="PANTHER" id="PTHR43788:SF8">
    <property type="entry name" value="DNA-BINDING PROTEIN SMUBP-2"/>
    <property type="match status" value="1"/>
</dbReference>
<dbReference type="AlphaFoldDB" id="A0A386ZD38"/>
<dbReference type="InterPro" id="IPR041677">
    <property type="entry name" value="DNA2/NAM7_AAA_11"/>
</dbReference>
<dbReference type="EMBL" id="CP032568">
    <property type="protein sequence ID" value="AYF75500.1"/>
    <property type="molecule type" value="Genomic_DNA"/>
</dbReference>
<organism evidence="9 10">
    <name type="scientific">Nocardia yunnanensis</name>
    <dbReference type="NCBI Taxonomy" id="2382165"/>
    <lineage>
        <taxon>Bacteria</taxon>
        <taxon>Bacillati</taxon>
        <taxon>Actinomycetota</taxon>
        <taxon>Actinomycetes</taxon>
        <taxon>Mycobacteriales</taxon>
        <taxon>Nocardiaceae</taxon>
        <taxon>Nocardia</taxon>
    </lineage>
</organism>
<protein>
    <submittedName>
        <fullName evidence="9">DNA helicase</fullName>
    </submittedName>
</protein>
<evidence type="ECO:0000256" key="4">
    <source>
        <dbReference type="ARBA" id="ARBA00022806"/>
    </source>
</evidence>
<dbReference type="PANTHER" id="PTHR43788">
    <property type="entry name" value="DNA2/NAM7 HELICASE FAMILY MEMBER"/>
    <property type="match status" value="1"/>
</dbReference>
<dbReference type="InterPro" id="IPR047187">
    <property type="entry name" value="SF1_C_Upf1"/>
</dbReference>